<dbReference type="SMART" id="SM00848">
    <property type="entry name" value="Inhibitor_I29"/>
    <property type="match status" value="1"/>
</dbReference>
<dbReference type="InterPro" id="IPR025661">
    <property type="entry name" value="Pept_asp_AS"/>
</dbReference>
<evidence type="ECO:0000256" key="1">
    <source>
        <dbReference type="ARBA" id="ARBA00008455"/>
    </source>
</evidence>
<protein>
    <submittedName>
        <fullName evidence="4">Cathepsin W</fullName>
    </submittedName>
</protein>
<evidence type="ECO:0000313" key="5">
    <source>
        <dbReference type="Proteomes" id="UP000031036"/>
    </source>
</evidence>
<dbReference type="Pfam" id="PF08246">
    <property type="entry name" value="Inhibitor_I29"/>
    <property type="match status" value="1"/>
</dbReference>
<dbReference type="GO" id="GO:0006508">
    <property type="term" value="P:proteolysis"/>
    <property type="evidence" value="ECO:0007669"/>
    <property type="project" value="InterPro"/>
</dbReference>
<dbReference type="SMR" id="A0A0B2V7K7"/>
<dbReference type="InterPro" id="IPR039417">
    <property type="entry name" value="Peptidase_C1A_papain-like"/>
</dbReference>
<dbReference type="OMA" id="AKPPYWI"/>
<organism evidence="4 5">
    <name type="scientific">Toxocara canis</name>
    <name type="common">Canine roundworm</name>
    <dbReference type="NCBI Taxonomy" id="6265"/>
    <lineage>
        <taxon>Eukaryota</taxon>
        <taxon>Metazoa</taxon>
        <taxon>Ecdysozoa</taxon>
        <taxon>Nematoda</taxon>
        <taxon>Chromadorea</taxon>
        <taxon>Rhabditida</taxon>
        <taxon>Spirurina</taxon>
        <taxon>Ascaridomorpha</taxon>
        <taxon>Ascaridoidea</taxon>
        <taxon>Toxocaridae</taxon>
        <taxon>Toxocara</taxon>
    </lineage>
</organism>
<comment type="similarity">
    <text evidence="1">Belongs to the peptidase C1 family.</text>
</comment>
<dbReference type="Gene3D" id="3.90.70.10">
    <property type="entry name" value="Cysteine proteinases"/>
    <property type="match status" value="1"/>
</dbReference>
<evidence type="ECO:0000259" key="3">
    <source>
        <dbReference type="SMART" id="SM00848"/>
    </source>
</evidence>
<gene>
    <name evidence="4" type="primary">Ctsw</name>
    <name evidence="4" type="ORF">Tcan_13364</name>
</gene>
<dbReference type="PRINTS" id="PR00705">
    <property type="entry name" value="PAPAIN"/>
</dbReference>
<accession>A0A0B2V7K7</accession>
<dbReference type="OrthoDB" id="5875790at2759"/>
<feature type="domain" description="Peptidase C1A papain C-terminal" evidence="2">
    <location>
        <begin position="122"/>
        <end position="332"/>
    </location>
</feature>
<name>A0A0B2V7K7_TOXCA</name>
<evidence type="ECO:0000259" key="2">
    <source>
        <dbReference type="SMART" id="SM00645"/>
    </source>
</evidence>
<dbReference type="GO" id="GO:0008234">
    <property type="term" value="F:cysteine-type peptidase activity"/>
    <property type="evidence" value="ECO:0007669"/>
    <property type="project" value="InterPro"/>
</dbReference>
<dbReference type="SMART" id="SM00645">
    <property type="entry name" value="Pept_C1"/>
    <property type="match status" value="1"/>
</dbReference>
<dbReference type="CDD" id="cd02248">
    <property type="entry name" value="Peptidase_C1A"/>
    <property type="match status" value="1"/>
</dbReference>
<reference evidence="4 5" key="1">
    <citation type="submission" date="2014-11" db="EMBL/GenBank/DDBJ databases">
        <title>Genetic blueprint of the zoonotic pathogen Toxocara canis.</title>
        <authorList>
            <person name="Zhu X.-Q."/>
            <person name="Korhonen P.K."/>
            <person name="Cai H."/>
            <person name="Young N.D."/>
            <person name="Nejsum P."/>
            <person name="von Samson-Himmelstjerna G."/>
            <person name="Boag P.R."/>
            <person name="Tan P."/>
            <person name="Li Q."/>
            <person name="Min J."/>
            <person name="Yang Y."/>
            <person name="Wang X."/>
            <person name="Fang X."/>
            <person name="Hall R.S."/>
            <person name="Hofmann A."/>
            <person name="Sternberg P.W."/>
            <person name="Jex A.R."/>
            <person name="Gasser R.B."/>
        </authorList>
    </citation>
    <scope>NUCLEOTIDE SEQUENCE [LARGE SCALE GENOMIC DNA]</scope>
    <source>
        <strain evidence="4">PN_DK_2014</strain>
    </source>
</reference>
<dbReference type="InterPro" id="IPR013128">
    <property type="entry name" value="Peptidase_C1A"/>
</dbReference>
<dbReference type="EMBL" id="JPKZ01002282">
    <property type="protein sequence ID" value="KHN77447.1"/>
    <property type="molecule type" value="Genomic_DNA"/>
</dbReference>
<dbReference type="InterPro" id="IPR000668">
    <property type="entry name" value="Peptidase_C1A_C"/>
</dbReference>
<feature type="domain" description="Cathepsin propeptide inhibitor" evidence="3">
    <location>
        <begin position="39"/>
        <end position="95"/>
    </location>
</feature>
<dbReference type="InterPro" id="IPR013201">
    <property type="entry name" value="Prot_inhib_I29"/>
</dbReference>
<proteinExistence type="inferred from homology"/>
<comment type="caution">
    <text evidence="4">The sequence shown here is derived from an EMBL/GenBank/DDBJ whole genome shotgun (WGS) entry which is preliminary data.</text>
</comment>
<dbReference type="MEROPS" id="C01.A43"/>
<evidence type="ECO:0000313" key="4">
    <source>
        <dbReference type="EMBL" id="KHN77447.1"/>
    </source>
</evidence>
<dbReference type="Pfam" id="PF00112">
    <property type="entry name" value="Peptidase_C1"/>
    <property type="match status" value="1"/>
</dbReference>
<sequence>MIKLALMFFSFGFPTFIIESKVIRLWKDAGDELSPETMFTQFILLNNKSYANDEETTKRLAIFKRNLAYIRSLNTIYNGSIFGITRFADHTTEELHKLSMKLPEQFSDDSSITYAKETGMPIPTYFDWRDKLKVTPVKDQGECNACWAFASASVVETLHAIKTNETTDLSEQQLIDCDVYSDGCRFGYPATAYLVAKRQGLLRESQLSYRGIKEATCPAESGSVFVESIQKIKPNADAIADYVHNFGPVSVNLRITTPLYHYTTGIFRPNESECEASNDYHVWTIVGFGVHGDQPYWIIKNSWGTNWGEEGYVYFVRGENACGIESYPYSATV</sequence>
<dbReference type="InterPro" id="IPR038765">
    <property type="entry name" value="Papain-like_cys_pep_sf"/>
</dbReference>
<dbReference type="PANTHER" id="PTHR12411">
    <property type="entry name" value="CYSTEINE PROTEASE FAMILY C1-RELATED"/>
    <property type="match status" value="1"/>
</dbReference>
<dbReference type="SUPFAM" id="SSF54001">
    <property type="entry name" value="Cysteine proteinases"/>
    <property type="match status" value="1"/>
</dbReference>
<dbReference type="Proteomes" id="UP000031036">
    <property type="component" value="Unassembled WGS sequence"/>
</dbReference>
<keyword evidence="5" id="KW-1185">Reference proteome</keyword>
<dbReference type="PROSITE" id="PS00640">
    <property type="entry name" value="THIOL_PROTEASE_ASN"/>
    <property type="match status" value="1"/>
</dbReference>
<dbReference type="AlphaFoldDB" id="A0A0B2V7K7"/>
<dbReference type="FunFam" id="3.90.70.10:FF:000103">
    <property type="entry name" value="Hypothetical LOC496748"/>
    <property type="match status" value="1"/>
</dbReference>
<dbReference type="STRING" id="6265.A0A0B2V7K7"/>